<keyword evidence="5" id="KW-0509">mRNA transport</keyword>
<protein>
    <recommendedName>
        <fullName evidence="11">Peptidase S59 domain-containing protein</fullName>
    </recommendedName>
</protein>
<proteinExistence type="inferred from homology"/>
<dbReference type="PROSITE" id="PS51434">
    <property type="entry name" value="NUP_C"/>
    <property type="match status" value="1"/>
</dbReference>
<feature type="compositionally biased region" description="Low complexity" evidence="10">
    <location>
        <begin position="13"/>
        <end position="26"/>
    </location>
</feature>
<feature type="compositionally biased region" description="Polar residues" evidence="10">
    <location>
        <begin position="1"/>
        <end position="12"/>
    </location>
</feature>
<keyword evidence="8" id="KW-0906">Nuclear pore complex</keyword>
<keyword evidence="9" id="KW-0539">Nucleus</keyword>
<evidence type="ECO:0000256" key="10">
    <source>
        <dbReference type="SAM" id="MobiDB-lite"/>
    </source>
</evidence>
<evidence type="ECO:0000313" key="12">
    <source>
        <dbReference type="EMBL" id="KAF5830158.1"/>
    </source>
</evidence>
<keyword evidence="6" id="KW-0653">Protein transport</keyword>
<keyword evidence="7" id="KW-0811">Translocation</keyword>
<keyword evidence="13" id="KW-1185">Reference proteome</keyword>
<evidence type="ECO:0000256" key="5">
    <source>
        <dbReference type="ARBA" id="ARBA00022816"/>
    </source>
</evidence>
<evidence type="ECO:0000259" key="11">
    <source>
        <dbReference type="PROSITE" id="PS51434"/>
    </source>
</evidence>
<dbReference type="PANTHER" id="PTHR23198">
    <property type="entry name" value="NUCLEOPORIN"/>
    <property type="match status" value="1"/>
</dbReference>
<keyword evidence="3" id="KW-0813">Transport</keyword>
<dbReference type="InterPro" id="IPR037665">
    <property type="entry name" value="Nucleoporin_S59-like"/>
</dbReference>
<evidence type="ECO:0000256" key="9">
    <source>
        <dbReference type="ARBA" id="ARBA00023242"/>
    </source>
</evidence>
<feature type="domain" description="Peptidase S59" evidence="11">
    <location>
        <begin position="121"/>
        <end position="262"/>
    </location>
</feature>
<reference evidence="12" key="1">
    <citation type="submission" date="2017-08" db="EMBL/GenBank/DDBJ databases">
        <authorList>
            <person name="Polle J.E."/>
            <person name="Barry K."/>
            <person name="Cushman J."/>
            <person name="Schmutz J."/>
            <person name="Tran D."/>
            <person name="Hathwaick L.T."/>
            <person name="Yim W.C."/>
            <person name="Jenkins J."/>
            <person name="Mckie-Krisberg Z.M."/>
            <person name="Prochnik S."/>
            <person name="Lindquist E."/>
            <person name="Dockter R.B."/>
            <person name="Adam C."/>
            <person name="Molina H."/>
            <person name="Bunkerborg J."/>
            <person name="Jin E."/>
            <person name="Buchheim M."/>
            <person name="Magnuson J."/>
        </authorList>
    </citation>
    <scope>NUCLEOTIDE SEQUENCE</scope>
    <source>
        <strain evidence="12">CCAP 19/18</strain>
    </source>
</reference>
<evidence type="ECO:0000256" key="6">
    <source>
        <dbReference type="ARBA" id="ARBA00022927"/>
    </source>
</evidence>
<feature type="region of interest" description="Disordered" evidence="10">
    <location>
        <begin position="579"/>
        <end position="632"/>
    </location>
</feature>
<name>A0ABQ7G6E8_DUNSA</name>
<evidence type="ECO:0000256" key="4">
    <source>
        <dbReference type="ARBA" id="ARBA00022813"/>
    </source>
</evidence>
<evidence type="ECO:0000256" key="3">
    <source>
        <dbReference type="ARBA" id="ARBA00022448"/>
    </source>
</evidence>
<feature type="region of interest" description="Disordered" evidence="10">
    <location>
        <begin position="1"/>
        <end position="30"/>
    </location>
</feature>
<dbReference type="InterPro" id="IPR021967">
    <property type="entry name" value="Nup98_C"/>
</dbReference>
<comment type="subcellular location">
    <subcellularLocation>
        <location evidence="1">Nucleus</location>
        <location evidence="1">Nuclear pore complex</location>
    </subcellularLocation>
</comment>
<evidence type="ECO:0000256" key="8">
    <source>
        <dbReference type="ARBA" id="ARBA00023132"/>
    </source>
</evidence>
<dbReference type="PANTHER" id="PTHR23198:SF6">
    <property type="entry name" value="NUCLEAR PORE COMPLEX PROTEIN NUP98-NUP96"/>
    <property type="match status" value="1"/>
</dbReference>
<dbReference type="Proteomes" id="UP000815325">
    <property type="component" value="Unassembled WGS sequence"/>
</dbReference>
<gene>
    <name evidence="12" type="ORF">DUNSADRAFT_14956</name>
</gene>
<dbReference type="InterPro" id="IPR007230">
    <property type="entry name" value="Nup98_auto-Pept-S59_dom"/>
</dbReference>
<sequence>MPGSQPAGTQLGAQPQAQPPSVAAAPYGSFPALPTVPEPKVGISARPARTIQTTGTSHASPLLSLRGTAGPKLGVQLACLFARRSSQREVLADFTREATPEEDGSSAAVREALPTLGRLASEGYTYEPSPTQLVAMHTLDPKSLHKLHNFTVTRAGIGSIRWLRPVDVVGLKLDDIVTIQQGEVFCYSDVEKPPLGQGLNLEAEITLYGVHKVDRTTGAPVRDGPQLVKWEKSLRLMCLRMGAKFVAYKPDGGVWRFEVEHFSRYGLLPEVEAEVEDPGAAGTSGPDVAGPGFGGTPASRTLHPSIARTPWGADRQPRFGTMMGMEDDDEEEVSLVPHGADACQADQGLNLSPASLLALRDSFGTGSSSNFGGGGRGALSPPIEAQLGLLPNKRAKPTLLTQPLAAPRAPEITAVGRDGVLPGGREAAVPAAYAASTAAGERAPIAHSWRRAAAPLARPLHLSPSTPAPPTTLDHQGVLVHVGGGVDGGTADGGGGRLAARAMGVMLDEEEEEVDGVGMGGAGQGVAAAGGPGWADSGLTMARSFRASWGPGGILVVPGRGIITGSSSSHPISLLHVSPCAPAAPPTQNAPPPPLSRPDPLGLIEHAGAEPGSQATTGMEEGEASAVRDSAQEDLRQRKHVLRWPRKNVLSMQAHAGLSKGRSEDVPRWQLRCTREILKDFVGALTAALRRTLILPFGELSEQQQQEQQQQQPSWLEAEAVRVAYDMDTWQLLQVLFARLDPSMAPGILSGAATAAAGSTQGPRTPSHARSTSQGDDDEMMEASAPAPLGMGDGAPRLNKSASAVIRATSGGSHSRSRSAGGSDGGGTPSHPDEASAPLLMAALRQGALSKWLQQQAAPRATTAIEKGVEGQGALEPALHAGEAAAEGAMGPRPVASQAPVSELLVASSHSAHPCDCALPWMLCTALQGLGVVRGGAQHTQGAGQGELSADAAELMLASHMDLILQVQQAGGMPEWAIYVAMHLPDSAPAWQAAGHKPGSHSLRWHVVRELLVRSAPEWAGDGTKEAFLCDTLGVPAALVAEAVAVRAQHQGDFHTACTALMAAGQWHQAHELLVLHVAPSLMLSKGYDRLETLLQDMAPRAPQLPDWHLGGGLYLHFLSTMSALPSQHHQHHHLQLTHLLDQLLQLSESLAAASAAVSMCAHTKLHLACVAVASAPGSGAGGGAHAGLSPHALQQRVVLGAMARRVKSALLHVAHRKAQSWGPCSRMWELQHGTRALP</sequence>
<feature type="region of interest" description="Disordered" evidence="10">
    <location>
        <begin position="755"/>
        <end position="835"/>
    </location>
</feature>
<dbReference type="Gene3D" id="3.30.1610.10">
    <property type="entry name" value="Peptidase S59, nucleoporin"/>
    <property type="match status" value="1"/>
</dbReference>
<evidence type="ECO:0000256" key="7">
    <source>
        <dbReference type="ARBA" id="ARBA00023010"/>
    </source>
</evidence>
<dbReference type="Pfam" id="PF12110">
    <property type="entry name" value="Nup96"/>
    <property type="match status" value="1"/>
</dbReference>
<feature type="region of interest" description="Disordered" evidence="10">
    <location>
        <begin position="275"/>
        <end position="317"/>
    </location>
</feature>
<organism evidence="12 13">
    <name type="scientific">Dunaliella salina</name>
    <name type="common">Green alga</name>
    <name type="synonym">Protococcus salinus</name>
    <dbReference type="NCBI Taxonomy" id="3046"/>
    <lineage>
        <taxon>Eukaryota</taxon>
        <taxon>Viridiplantae</taxon>
        <taxon>Chlorophyta</taxon>
        <taxon>core chlorophytes</taxon>
        <taxon>Chlorophyceae</taxon>
        <taxon>CS clade</taxon>
        <taxon>Chlamydomonadales</taxon>
        <taxon>Dunaliellaceae</taxon>
        <taxon>Dunaliella</taxon>
    </lineage>
</organism>
<feature type="compositionally biased region" description="Low complexity" evidence="10">
    <location>
        <begin position="808"/>
        <end position="821"/>
    </location>
</feature>
<evidence type="ECO:0000313" key="13">
    <source>
        <dbReference type="Proteomes" id="UP000815325"/>
    </source>
</evidence>
<accession>A0ABQ7G6E8</accession>
<comment type="caution">
    <text evidence="12">The sequence shown here is derived from an EMBL/GenBank/DDBJ whole genome shotgun (WGS) entry which is preliminary data.</text>
</comment>
<dbReference type="EMBL" id="MU070073">
    <property type="protein sequence ID" value="KAF5830158.1"/>
    <property type="molecule type" value="Genomic_DNA"/>
</dbReference>
<evidence type="ECO:0000256" key="2">
    <source>
        <dbReference type="ARBA" id="ARBA00008926"/>
    </source>
</evidence>
<evidence type="ECO:0000256" key="1">
    <source>
        <dbReference type="ARBA" id="ARBA00004567"/>
    </source>
</evidence>
<comment type="similarity">
    <text evidence="2">Belongs to the nucleoporin GLFG family.</text>
</comment>
<keyword evidence="4" id="KW-0068">Autocatalytic cleavage</keyword>
<feature type="compositionally biased region" description="Pro residues" evidence="10">
    <location>
        <begin position="582"/>
        <end position="597"/>
    </location>
</feature>
<dbReference type="InterPro" id="IPR036903">
    <property type="entry name" value="Nup98_auto-Pept-S59_dom_sf"/>
</dbReference>
<dbReference type="Pfam" id="PF04096">
    <property type="entry name" value="Nucleoporin2"/>
    <property type="match status" value="1"/>
</dbReference>
<feature type="compositionally biased region" description="Polar residues" evidence="10">
    <location>
        <begin position="761"/>
        <end position="774"/>
    </location>
</feature>
<dbReference type="SUPFAM" id="SSF82215">
    <property type="entry name" value="C-terminal autoproteolytic domain of nucleoporin nup98"/>
    <property type="match status" value="1"/>
</dbReference>